<evidence type="ECO:0000256" key="3">
    <source>
        <dbReference type="ARBA" id="ARBA00022519"/>
    </source>
</evidence>
<evidence type="ECO:0000256" key="9">
    <source>
        <dbReference type="ARBA" id="ARBA00040743"/>
    </source>
</evidence>
<dbReference type="GO" id="GO:0005886">
    <property type="term" value="C:plasma membrane"/>
    <property type="evidence" value="ECO:0007669"/>
    <property type="project" value="UniProtKB-SubCell"/>
</dbReference>
<dbReference type="OrthoDB" id="9812372at2"/>
<keyword evidence="15" id="KW-1185">Reference proteome</keyword>
<keyword evidence="4 12" id="KW-0812">Transmembrane</keyword>
<accession>A0A1H9I074</accession>
<proteinExistence type="inferred from homology"/>
<dbReference type="InterPro" id="IPR046357">
    <property type="entry name" value="PPIase_dom_sf"/>
</dbReference>
<dbReference type="EMBL" id="FOFS01000009">
    <property type="protein sequence ID" value="SEQ67917.1"/>
    <property type="molecule type" value="Genomic_DNA"/>
</dbReference>
<dbReference type="Proteomes" id="UP000199233">
    <property type="component" value="Unassembled WGS sequence"/>
</dbReference>
<evidence type="ECO:0000259" key="13">
    <source>
        <dbReference type="PROSITE" id="PS50198"/>
    </source>
</evidence>
<feature type="domain" description="PpiC" evidence="13">
    <location>
        <begin position="266"/>
        <end position="364"/>
    </location>
</feature>
<keyword evidence="11" id="KW-0697">Rotamase</keyword>
<evidence type="ECO:0000256" key="6">
    <source>
        <dbReference type="ARBA" id="ARBA00023136"/>
    </source>
</evidence>
<evidence type="ECO:0000256" key="1">
    <source>
        <dbReference type="ARBA" id="ARBA00004382"/>
    </source>
</evidence>
<dbReference type="PROSITE" id="PS50198">
    <property type="entry name" value="PPIC_PPIASE_2"/>
    <property type="match status" value="1"/>
</dbReference>
<dbReference type="Pfam" id="PF00639">
    <property type="entry name" value="Rotamase"/>
    <property type="match status" value="1"/>
</dbReference>
<dbReference type="GO" id="GO:0003755">
    <property type="term" value="F:peptidyl-prolyl cis-trans isomerase activity"/>
    <property type="evidence" value="ECO:0007669"/>
    <property type="project" value="UniProtKB-KW"/>
</dbReference>
<dbReference type="Pfam" id="PF13624">
    <property type="entry name" value="SurA_N_3"/>
    <property type="match status" value="1"/>
</dbReference>
<dbReference type="PANTHER" id="PTHR47529">
    <property type="entry name" value="PEPTIDYL-PROLYL CIS-TRANS ISOMERASE D"/>
    <property type="match status" value="1"/>
</dbReference>
<evidence type="ECO:0000256" key="11">
    <source>
        <dbReference type="PROSITE-ProRule" id="PRU00278"/>
    </source>
</evidence>
<sequence>MLQSIRDRTSGIVAGFVVALIVVPFAFWGVESFFSGGGDPVVAKVGDQKIHQSQFRRAYEQRYQQYVQLMGSNFRADQFNQAQFQQSVLDDMTQEYQMRQFAQDAGFRVGDGVLLYALSDIPAFQKDGKFDVETYKSMLQRQGLNSQRFEAQMRDSLQIDQMRDAVVGSAFGLPVEAKAIVSLAGQQRDLSYALFSLAHYRQTLSISDAEVQKYYQDHQSEYQAPERIRLSYVELSSDTLPAVAEPSAETLKALYESEKTGRFSAPEERKLSDLMINFGNDKAAALKKAQDLAARLKAGADFAQLAAAESDDPISKKVGGALGWFKRGQMPEANIEKALWALQPGQSSEPVETAKAWHLLHVDEVKAAAVKPFEDAEVQSELKELHKNREQQKQFQTLSEKLEQLAFENPSSLEPVAKALNLTVQTSEWFTRTGGTGIAAQEAVKQAAFSPEVFKDGENSKPLTLGDSQIVVVRKADYEAPRQKKFEEVAEAVRGLVRENGAKARAQADAQALLDGLNKNAGSLQDLAAQRGAEFKNLGPVRRDNGSEDRAVVDALFKLPHPKEGTASYGLATLGNGDVAVLAMDRVAAGDVPDSVPGAQMRQLQQLMANMEFEGYRKRIGEEIKVKIVNPPQADTTSNPDL</sequence>
<evidence type="ECO:0000256" key="8">
    <source>
        <dbReference type="ARBA" id="ARBA00038408"/>
    </source>
</evidence>
<dbReference type="InterPro" id="IPR000297">
    <property type="entry name" value="PPIase_PpiC"/>
</dbReference>
<feature type="transmembrane region" description="Helical" evidence="12">
    <location>
        <begin position="12"/>
        <end position="30"/>
    </location>
</feature>
<evidence type="ECO:0000313" key="14">
    <source>
        <dbReference type="EMBL" id="SEQ67917.1"/>
    </source>
</evidence>
<dbReference type="Gene3D" id="3.10.50.40">
    <property type="match status" value="1"/>
</dbReference>
<evidence type="ECO:0000256" key="10">
    <source>
        <dbReference type="ARBA" id="ARBA00042775"/>
    </source>
</evidence>
<evidence type="ECO:0000256" key="5">
    <source>
        <dbReference type="ARBA" id="ARBA00022989"/>
    </source>
</evidence>
<dbReference type="AlphaFoldDB" id="A0A1H9I074"/>
<organism evidence="14 15">
    <name type="scientific">Solimonas aquatica</name>
    <dbReference type="NCBI Taxonomy" id="489703"/>
    <lineage>
        <taxon>Bacteria</taxon>
        <taxon>Pseudomonadati</taxon>
        <taxon>Pseudomonadota</taxon>
        <taxon>Gammaproteobacteria</taxon>
        <taxon>Nevskiales</taxon>
        <taxon>Nevskiaceae</taxon>
        <taxon>Solimonas</taxon>
    </lineage>
</organism>
<dbReference type="RefSeq" id="WP_093286532.1">
    <property type="nucleotide sequence ID" value="NZ_FOFS01000009.1"/>
</dbReference>
<comment type="similarity">
    <text evidence="8">Belongs to the PpiD chaperone family.</text>
</comment>
<comment type="subcellular location">
    <subcellularLocation>
        <location evidence="1">Cell inner membrane</location>
        <topology evidence="1">Single-pass type II membrane protein</topology>
        <orientation evidence="1">Periplasmic side</orientation>
    </subcellularLocation>
</comment>
<keyword evidence="2" id="KW-1003">Cell membrane</keyword>
<evidence type="ECO:0000256" key="12">
    <source>
        <dbReference type="SAM" id="Phobius"/>
    </source>
</evidence>
<dbReference type="STRING" id="489703.SAMN04488038_109111"/>
<dbReference type="SUPFAM" id="SSF54534">
    <property type="entry name" value="FKBP-like"/>
    <property type="match status" value="1"/>
</dbReference>
<gene>
    <name evidence="14" type="ORF">SAMN04488038_109111</name>
</gene>
<dbReference type="PROSITE" id="PS01096">
    <property type="entry name" value="PPIC_PPIASE_1"/>
    <property type="match status" value="1"/>
</dbReference>
<evidence type="ECO:0000256" key="2">
    <source>
        <dbReference type="ARBA" id="ARBA00022475"/>
    </source>
</evidence>
<keyword evidence="6 12" id="KW-0472">Membrane</keyword>
<dbReference type="InterPro" id="IPR027304">
    <property type="entry name" value="Trigger_fact/SurA_dom_sf"/>
</dbReference>
<evidence type="ECO:0000256" key="7">
    <source>
        <dbReference type="ARBA" id="ARBA00023186"/>
    </source>
</evidence>
<protein>
    <recommendedName>
        <fullName evidence="9">Periplasmic chaperone PpiD</fullName>
    </recommendedName>
    <alternativeName>
        <fullName evidence="10">Periplasmic folding chaperone</fullName>
    </alternativeName>
</protein>
<dbReference type="InterPro" id="IPR023058">
    <property type="entry name" value="PPIase_PpiC_CS"/>
</dbReference>
<dbReference type="Gene3D" id="1.10.4030.10">
    <property type="entry name" value="Porin chaperone SurA, peptide-binding domain"/>
    <property type="match status" value="1"/>
</dbReference>
<reference evidence="14 15" key="1">
    <citation type="submission" date="2016-10" db="EMBL/GenBank/DDBJ databases">
        <authorList>
            <person name="de Groot N.N."/>
        </authorList>
    </citation>
    <scope>NUCLEOTIDE SEQUENCE [LARGE SCALE GENOMIC DNA]</scope>
    <source>
        <strain evidence="14 15">DSM 25927</strain>
    </source>
</reference>
<keyword evidence="3" id="KW-0997">Cell inner membrane</keyword>
<keyword evidence="11 14" id="KW-0413">Isomerase</keyword>
<keyword evidence="7" id="KW-0143">Chaperone</keyword>
<keyword evidence="5 12" id="KW-1133">Transmembrane helix</keyword>
<evidence type="ECO:0000256" key="4">
    <source>
        <dbReference type="ARBA" id="ARBA00022692"/>
    </source>
</evidence>
<name>A0A1H9I074_9GAMM</name>
<evidence type="ECO:0000313" key="15">
    <source>
        <dbReference type="Proteomes" id="UP000199233"/>
    </source>
</evidence>
<dbReference type="InterPro" id="IPR052029">
    <property type="entry name" value="PpiD_chaperone"/>
</dbReference>
<dbReference type="PANTHER" id="PTHR47529:SF1">
    <property type="entry name" value="PERIPLASMIC CHAPERONE PPID"/>
    <property type="match status" value="1"/>
</dbReference>
<dbReference type="SUPFAM" id="SSF109998">
    <property type="entry name" value="Triger factor/SurA peptide-binding domain-like"/>
    <property type="match status" value="1"/>
</dbReference>